<dbReference type="Proteomes" id="UP000467840">
    <property type="component" value="Chromosome 9"/>
</dbReference>
<accession>A0A6A6LXU6</accession>
<evidence type="ECO:0000313" key="2">
    <source>
        <dbReference type="EMBL" id="KAF2306280.1"/>
    </source>
</evidence>
<feature type="domain" description="Senescence" evidence="1">
    <location>
        <begin position="64"/>
        <end position="155"/>
    </location>
</feature>
<protein>
    <recommendedName>
        <fullName evidence="1">Senescence domain-containing protein</fullName>
    </recommendedName>
</protein>
<keyword evidence="3" id="KW-1185">Reference proteome</keyword>
<evidence type="ECO:0000259" key="1">
    <source>
        <dbReference type="Pfam" id="PF06911"/>
    </source>
</evidence>
<gene>
    <name evidence="2" type="ORF">GH714_016209</name>
</gene>
<sequence>MNLKFCCVERRFGEITVHLDVLGIKTNKDQNDDRKPEDDATRSDPINLPFLACKQYVYDENSWEKMTMNQLGLIASTARFDAVEVAGRNVMSTSSTVTTELVNHRYGEQAAEATNESLDAAGHAIGTAWAAFKIRKAHNPKSALKSSSLAKSAVKAAAAEMKAKNSK</sequence>
<evidence type="ECO:0000313" key="3">
    <source>
        <dbReference type="Proteomes" id="UP000467840"/>
    </source>
</evidence>
<dbReference type="InterPro" id="IPR045036">
    <property type="entry name" value="Spartin-like"/>
</dbReference>
<name>A0A6A6LXU6_HEVBR</name>
<dbReference type="GO" id="GO:0005886">
    <property type="term" value="C:plasma membrane"/>
    <property type="evidence" value="ECO:0007669"/>
    <property type="project" value="TreeGrafter"/>
</dbReference>
<dbReference type="PANTHER" id="PTHR21068">
    <property type="entry name" value="SPARTIN"/>
    <property type="match status" value="1"/>
</dbReference>
<comment type="caution">
    <text evidence="2">The sequence shown here is derived from an EMBL/GenBank/DDBJ whole genome shotgun (WGS) entry which is preliminary data.</text>
</comment>
<dbReference type="InterPro" id="IPR009686">
    <property type="entry name" value="Senescence/spartin_C"/>
</dbReference>
<dbReference type="AlphaFoldDB" id="A0A6A6LXU6"/>
<reference evidence="2 3" key="1">
    <citation type="journal article" date="2020" name="Mol. Plant">
        <title>The Chromosome-Based Rubber Tree Genome Provides New Insights into Spurge Genome Evolution and Rubber Biosynthesis.</title>
        <authorList>
            <person name="Liu J."/>
            <person name="Shi C."/>
            <person name="Shi C.C."/>
            <person name="Li W."/>
            <person name="Zhang Q.J."/>
            <person name="Zhang Y."/>
            <person name="Li K."/>
            <person name="Lu H.F."/>
            <person name="Shi C."/>
            <person name="Zhu S.T."/>
            <person name="Xiao Z.Y."/>
            <person name="Nan H."/>
            <person name="Yue Y."/>
            <person name="Zhu X.G."/>
            <person name="Wu Y."/>
            <person name="Hong X.N."/>
            <person name="Fan G.Y."/>
            <person name="Tong Y."/>
            <person name="Zhang D."/>
            <person name="Mao C.L."/>
            <person name="Liu Y.L."/>
            <person name="Hao S.J."/>
            <person name="Liu W.Q."/>
            <person name="Lv M.Q."/>
            <person name="Zhang H.B."/>
            <person name="Liu Y."/>
            <person name="Hu-Tang G.R."/>
            <person name="Wang J.P."/>
            <person name="Wang J.H."/>
            <person name="Sun Y.H."/>
            <person name="Ni S.B."/>
            <person name="Chen W.B."/>
            <person name="Zhang X.C."/>
            <person name="Jiao Y.N."/>
            <person name="Eichler E.E."/>
            <person name="Li G.H."/>
            <person name="Liu X."/>
            <person name="Gao L.Z."/>
        </authorList>
    </citation>
    <scope>NUCLEOTIDE SEQUENCE [LARGE SCALE GENOMIC DNA]</scope>
    <source>
        <strain evidence="3">cv. GT1</strain>
        <tissue evidence="2">Leaf</tissue>
    </source>
</reference>
<dbReference type="Pfam" id="PF06911">
    <property type="entry name" value="Senescence"/>
    <property type="match status" value="1"/>
</dbReference>
<dbReference type="EMBL" id="JAAGAX010000008">
    <property type="protein sequence ID" value="KAF2306280.1"/>
    <property type="molecule type" value="Genomic_DNA"/>
</dbReference>
<dbReference type="PANTHER" id="PTHR21068:SF43">
    <property type="entry name" value="SPARTIN"/>
    <property type="match status" value="1"/>
</dbReference>
<organism evidence="2 3">
    <name type="scientific">Hevea brasiliensis</name>
    <name type="common">Para rubber tree</name>
    <name type="synonym">Siphonia brasiliensis</name>
    <dbReference type="NCBI Taxonomy" id="3981"/>
    <lineage>
        <taxon>Eukaryota</taxon>
        <taxon>Viridiplantae</taxon>
        <taxon>Streptophyta</taxon>
        <taxon>Embryophyta</taxon>
        <taxon>Tracheophyta</taxon>
        <taxon>Spermatophyta</taxon>
        <taxon>Magnoliopsida</taxon>
        <taxon>eudicotyledons</taxon>
        <taxon>Gunneridae</taxon>
        <taxon>Pentapetalae</taxon>
        <taxon>rosids</taxon>
        <taxon>fabids</taxon>
        <taxon>Malpighiales</taxon>
        <taxon>Euphorbiaceae</taxon>
        <taxon>Crotonoideae</taxon>
        <taxon>Micrandreae</taxon>
        <taxon>Hevea</taxon>
    </lineage>
</organism>
<proteinExistence type="predicted"/>